<protein>
    <submittedName>
        <fullName evidence="3">Uncharacterized protein</fullName>
    </submittedName>
</protein>
<dbReference type="Gene3D" id="3.40.50.720">
    <property type="entry name" value="NAD(P)-binding Rossmann-like Domain"/>
    <property type="match status" value="1"/>
</dbReference>
<dbReference type="PANTHER" id="PTHR24322:SF736">
    <property type="entry name" value="RETINOL DEHYDROGENASE 10"/>
    <property type="match status" value="1"/>
</dbReference>
<keyword evidence="2" id="KW-0560">Oxidoreductase</keyword>
<evidence type="ECO:0000256" key="2">
    <source>
        <dbReference type="ARBA" id="ARBA00023002"/>
    </source>
</evidence>
<dbReference type="AlphaFoldDB" id="A0AAD4Q080"/>
<comment type="caution">
    <text evidence="3">The sequence shown here is derived from an EMBL/GenBank/DDBJ whole genome shotgun (WGS) entry which is preliminary data.</text>
</comment>
<dbReference type="EMBL" id="JAJTJA010000007">
    <property type="protein sequence ID" value="KAH8696756.1"/>
    <property type="molecule type" value="Genomic_DNA"/>
</dbReference>
<dbReference type="Proteomes" id="UP001201262">
    <property type="component" value="Unassembled WGS sequence"/>
</dbReference>
<evidence type="ECO:0000313" key="4">
    <source>
        <dbReference type="Proteomes" id="UP001201262"/>
    </source>
</evidence>
<comment type="similarity">
    <text evidence="1">Belongs to the short-chain dehydrogenases/reductases (SDR) family.</text>
</comment>
<proteinExistence type="inferred from homology"/>
<evidence type="ECO:0000256" key="1">
    <source>
        <dbReference type="ARBA" id="ARBA00006484"/>
    </source>
</evidence>
<dbReference type="GO" id="GO:0016616">
    <property type="term" value="F:oxidoreductase activity, acting on the CH-OH group of donors, NAD or NADP as acceptor"/>
    <property type="evidence" value="ECO:0007669"/>
    <property type="project" value="TreeGrafter"/>
</dbReference>
<dbReference type="PANTHER" id="PTHR24322">
    <property type="entry name" value="PKSB"/>
    <property type="match status" value="1"/>
</dbReference>
<gene>
    <name evidence="3" type="ORF">BGW36DRAFT_360568</name>
</gene>
<dbReference type="Pfam" id="PF00106">
    <property type="entry name" value="adh_short"/>
    <property type="match status" value="1"/>
</dbReference>
<dbReference type="InterPro" id="IPR002347">
    <property type="entry name" value="SDR_fam"/>
</dbReference>
<accession>A0AAD4Q080</accession>
<dbReference type="RefSeq" id="XP_046071692.1">
    <property type="nucleotide sequence ID" value="XM_046214189.1"/>
</dbReference>
<name>A0AAD4Q080_9EURO</name>
<evidence type="ECO:0000313" key="3">
    <source>
        <dbReference type="EMBL" id="KAH8696756.1"/>
    </source>
</evidence>
<dbReference type="SUPFAM" id="SSF51735">
    <property type="entry name" value="NAD(P)-binding Rossmann-fold domains"/>
    <property type="match status" value="1"/>
</dbReference>
<keyword evidence="4" id="KW-1185">Reference proteome</keyword>
<reference evidence="3" key="1">
    <citation type="submission" date="2021-12" db="EMBL/GenBank/DDBJ databases">
        <title>Convergent genome expansion in fungi linked to evolution of root-endophyte symbiosis.</title>
        <authorList>
            <consortium name="DOE Joint Genome Institute"/>
            <person name="Ke Y.-H."/>
            <person name="Bonito G."/>
            <person name="Liao H.-L."/>
            <person name="Looney B."/>
            <person name="Rojas-Flechas A."/>
            <person name="Nash J."/>
            <person name="Hameed K."/>
            <person name="Schadt C."/>
            <person name="Martin F."/>
            <person name="Crous P.W."/>
            <person name="Miettinen O."/>
            <person name="Magnuson J.K."/>
            <person name="Labbe J."/>
            <person name="Jacobson D."/>
            <person name="Doktycz M.J."/>
            <person name="Veneault-Fourrey C."/>
            <person name="Kuo A."/>
            <person name="Mondo S."/>
            <person name="Calhoun S."/>
            <person name="Riley R."/>
            <person name="Ohm R."/>
            <person name="LaButti K."/>
            <person name="Andreopoulos B."/>
            <person name="Pangilinan J."/>
            <person name="Nolan M."/>
            <person name="Tritt A."/>
            <person name="Clum A."/>
            <person name="Lipzen A."/>
            <person name="Daum C."/>
            <person name="Barry K."/>
            <person name="Grigoriev I.V."/>
            <person name="Vilgalys R."/>
        </authorList>
    </citation>
    <scope>NUCLEOTIDE SEQUENCE</scope>
    <source>
        <strain evidence="3">PMI_201</strain>
    </source>
</reference>
<sequence length="191" mass="20807">MSTKFACYNRSTRNAAIITGRTILAASEQVIRSTFDINVFGALSCLKLFLPAMIAANRGHTLVMSSATAFLTVSSVVDNSASKAAVTTIVEGLRTELKHKHGNSHVKLSAYFPGTISTTLFQGIVQPAPDFMLPILHPDEVANRIICPLQRGERYVVTSYIKNEAIGKINMFSGADRISDILAKLLQYQES</sequence>
<organism evidence="3 4">
    <name type="scientific">Talaromyces proteolyticus</name>
    <dbReference type="NCBI Taxonomy" id="1131652"/>
    <lineage>
        <taxon>Eukaryota</taxon>
        <taxon>Fungi</taxon>
        <taxon>Dikarya</taxon>
        <taxon>Ascomycota</taxon>
        <taxon>Pezizomycotina</taxon>
        <taxon>Eurotiomycetes</taxon>
        <taxon>Eurotiomycetidae</taxon>
        <taxon>Eurotiales</taxon>
        <taxon>Trichocomaceae</taxon>
        <taxon>Talaromyces</taxon>
        <taxon>Talaromyces sect. Bacilispori</taxon>
    </lineage>
</organism>
<dbReference type="InterPro" id="IPR036291">
    <property type="entry name" value="NAD(P)-bd_dom_sf"/>
</dbReference>
<dbReference type="GeneID" id="70244476"/>